<dbReference type="GO" id="GO:0031125">
    <property type="term" value="P:rRNA 3'-end processing"/>
    <property type="evidence" value="ECO:0007669"/>
    <property type="project" value="TreeGrafter"/>
</dbReference>
<dbReference type="GO" id="GO:0016787">
    <property type="term" value="F:hydrolase activity"/>
    <property type="evidence" value="ECO:0007669"/>
    <property type="project" value="UniProtKB-KW"/>
</dbReference>
<dbReference type="InterPro" id="IPR004365">
    <property type="entry name" value="NA-bd_OB_tRNA"/>
</dbReference>
<reference evidence="4 5" key="1">
    <citation type="journal article" date="2013" name="ISME J.">
        <title>By their genes ye shall know them: genomic signatures of predatory bacteria.</title>
        <authorList>
            <person name="Pasternak Z."/>
            <person name="Pietrokovski S."/>
            <person name="Rotem O."/>
            <person name="Gophna U."/>
            <person name="Lurie-Weinberger M.N."/>
            <person name="Jurkevitch E."/>
        </authorList>
    </citation>
    <scope>NUCLEOTIDE SEQUENCE [LARGE SCALE GENOMIC DNA]</scope>
    <source>
        <strain evidence="4 5">JSS</strain>
    </source>
</reference>
<dbReference type="SUPFAM" id="SSF50249">
    <property type="entry name" value="Nucleic acid-binding proteins"/>
    <property type="match status" value="1"/>
</dbReference>
<proteinExistence type="predicted"/>
<dbReference type="InterPro" id="IPR003607">
    <property type="entry name" value="HD/PDEase_dom"/>
</dbReference>
<dbReference type="Pfam" id="PF01336">
    <property type="entry name" value="tRNA_anti-codon"/>
    <property type="match status" value="1"/>
</dbReference>
<dbReference type="PANTHER" id="PTHR37294">
    <property type="entry name" value="3'-5' EXORIBONUCLEASE YHAM"/>
    <property type="match status" value="1"/>
</dbReference>
<dbReference type="OrthoDB" id="9778453at2"/>
<dbReference type="CDD" id="cd04492">
    <property type="entry name" value="YhaM_OBF_like"/>
    <property type="match status" value="1"/>
</dbReference>
<dbReference type="PANTHER" id="PTHR37294:SF1">
    <property type="entry name" value="3'-5' EXORIBONUCLEASE YHAM"/>
    <property type="match status" value="1"/>
</dbReference>
<feature type="domain" description="HD" evidence="3">
    <location>
        <begin position="166"/>
        <end position="284"/>
    </location>
</feature>
<dbReference type="HOGENOM" id="CLU_056349_2_0_7"/>
<dbReference type="Proteomes" id="UP000012040">
    <property type="component" value="Chromosome"/>
</dbReference>
<dbReference type="SUPFAM" id="SSF109604">
    <property type="entry name" value="HD-domain/PDEase-like"/>
    <property type="match status" value="1"/>
</dbReference>
<dbReference type="InterPro" id="IPR006674">
    <property type="entry name" value="HD_domain"/>
</dbReference>
<protein>
    <submittedName>
        <fullName evidence="4">HD-hydrolase domain-containing protein</fullName>
    </submittedName>
</protein>
<evidence type="ECO:0000313" key="5">
    <source>
        <dbReference type="Proteomes" id="UP000012040"/>
    </source>
</evidence>
<dbReference type="InterPro" id="IPR050798">
    <property type="entry name" value="YhaM_exoribonuc/phosphodiest"/>
</dbReference>
<dbReference type="KEGG" id="bex:A11Q_1969"/>
<evidence type="ECO:0000259" key="3">
    <source>
        <dbReference type="Pfam" id="PF01966"/>
    </source>
</evidence>
<accession>M4VCH6</accession>
<keyword evidence="1 4" id="KW-0378">Hydrolase</keyword>
<dbReference type="CDD" id="cd00077">
    <property type="entry name" value="HDc"/>
    <property type="match status" value="1"/>
</dbReference>
<gene>
    <name evidence="4" type="ORF">A11Q_1969</name>
</gene>
<dbReference type="GO" id="GO:0003676">
    <property type="term" value="F:nucleic acid binding"/>
    <property type="evidence" value="ECO:0007669"/>
    <property type="project" value="InterPro"/>
</dbReference>
<dbReference type="eggNOG" id="COG3481">
    <property type="taxonomic scope" value="Bacteria"/>
</dbReference>
<dbReference type="Pfam" id="PF01966">
    <property type="entry name" value="HD"/>
    <property type="match status" value="1"/>
</dbReference>
<dbReference type="InterPro" id="IPR012340">
    <property type="entry name" value="NA-bd_OB-fold"/>
</dbReference>
<sequence length="325" mass="37568">MQQHTSIKLLNDKEPITDRVFLVKDKVKGTGKNGRAFLSLLIGDKSGHIDARVWDRVDEISDLFDIGDLISVKGLVQVYQGRKQIIVHKLEKADQNQFKKEDFLLEDVKIDVHALFAEMMSIVSTVQSPPIRQILTDSLQDDEIKELLLKAPAAKSIHHAKRGGLLEHIVSICKMMKLVASHYNYLNEDLLIFGAIFHDIGKVWELEINREQIQYSHKGRLLGHMQLACELIDRKSQRILGFPEDLREILKHIVLSHHGKLEYGSPVRPYIMEAFVVASIDELDSKMDTMFGFIKDERETGDSWSRYSEHFERYFYLQDLKGRWT</sequence>
<evidence type="ECO:0000313" key="4">
    <source>
        <dbReference type="EMBL" id="AGH96185.1"/>
    </source>
</evidence>
<dbReference type="Gene3D" id="2.40.50.140">
    <property type="entry name" value="Nucleic acid-binding proteins"/>
    <property type="match status" value="1"/>
</dbReference>
<dbReference type="PATRIC" id="fig|1184267.3.peg.1994"/>
<dbReference type="EMBL" id="CP003537">
    <property type="protein sequence ID" value="AGH96185.1"/>
    <property type="molecule type" value="Genomic_DNA"/>
</dbReference>
<name>M4VCH6_9BACT</name>
<dbReference type="RefSeq" id="WP_015470675.1">
    <property type="nucleotide sequence ID" value="NC_020813.1"/>
</dbReference>
<organism evidence="4 5">
    <name type="scientific">Pseudobdellovibrio exovorus JSS</name>
    <dbReference type="NCBI Taxonomy" id="1184267"/>
    <lineage>
        <taxon>Bacteria</taxon>
        <taxon>Pseudomonadati</taxon>
        <taxon>Bdellovibrionota</taxon>
        <taxon>Bdellovibrionia</taxon>
        <taxon>Bdellovibrionales</taxon>
        <taxon>Pseudobdellovibrionaceae</taxon>
        <taxon>Pseudobdellovibrio</taxon>
    </lineage>
</organism>
<dbReference type="AlphaFoldDB" id="M4VCH6"/>
<keyword evidence="5" id="KW-1185">Reference proteome</keyword>
<feature type="domain" description="OB" evidence="2">
    <location>
        <begin position="26"/>
        <end position="92"/>
    </location>
</feature>
<dbReference type="InterPro" id="IPR006675">
    <property type="entry name" value="HDIG_dom"/>
</dbReference>
<evidence type="ECO:0000256" key="1">
    <source>
        <dbReference type="ARBA" id="ARBA00022801"/>
    </source>
</evidence>
<dbReference type="STRING" id="1184267.A11Q_1969"/>
<evidence type="ECO:0000259" key="2">
    <source>
        <dbReference type="Pfam" id="PF01336"/>
    </source>
</evidence>
<dbReference type="NCBIfam" id="TIGR00277">
    <property type="entry name" value="HDIG"/>
    <property type="match status" value="1"/>
</dbReference>
<dbReference type="Gene3D" id="1.10.3210.10">
    <property type="entry name" value="Hypothetical protein af1432"/>
    <property type="match status" value="1"/>
</dbReference>